<dbReference type="SMART" id="SM00937">
    <property type="entry name" value="PCRF"/>
    <property type="match status" value="1"/>
</dbReference>
<dbReference type="GO" id="GO:0016149">
    <property type="term" value="F:translation release factor activity, codon specific"/>
    <property type="evidence" value="ECO:0007669"/>
    <property type="project" value="UniProtKB-UniRule"/>
</dbReference>
<dbReference type="Proteomes" id="UP000287243">
    <property type="component" value="Chromosome"/>
</dbReference>
<evidence type="ECO:0000256" key="1">
    <source>
        <dbReference type="ARBA" id="ARBA00002986"/>
    </source>
</evidence>
<dbReference type="PANTHER" id="PTHR43804">
    <property type="entry name" value="LD18447P"/>
    <property type="match status" value="1"/>
</dbReference>
<name>A0A410P2U8_VELA1</name>
<comment type="function">
    <text evidence="1 5">Peptide chain release factor 1 directs the termination of translation in response to the peptide chain termination codons UAG and UAA.</text>
</comment>
<protein>
    <recommendedName>
        <fullName evidence="5 6">Peptide chain release factor 1</fullName>
        <shortName evidence="5">RF-1</shortName>
    </recommendedName>
</protein>
<feature type="compositionally biased region" description="Basic and acidic residues" evidence="7">
    <location>
        <begin position="280"/>
        <end position="294"/>
    </location>
</feature>
<dbReference type="EMBL" id="CP019384">
    <property type="protein sequence ID" value="QAT16463.1"/>
    <property type="molecule type" value="Genomic_DNA"/>
</dbReference>
<dbReference type="SUPFAM" id="SSF75620">
    <property type="entry name" value="Release factor"/>
    <property type="match status" value="1"/>
</dbReference>
<organism evidence="9 10">
    <name type="scientific">Velamenicoccus archaeovorus</name>
    <dbReference type="NCBI Taxonomy" id="1930593"/>
    <lineage>
        <taxon>Bacteria</taxon>
        <taxon>Pseudomonadati</taxon>
        <taxon>Candidatus Omnitrophota</taxon>
        <taxon>Candidatus Velamenicoccus</taxon>
    </lineage>
</organism>
<dbReference type="RefSeq" id="WP_128699101.1">
    <property type="nucleotide sequence ID" value="NZ_CP019384.1"/>
</dbReference>
<evidence type="ECO:0000313" key="10">
    <source>
        <dbReference type="Proteomes" id="UP000287243"/>
    </source>
</evidence>
<comment type="PTM">
    <text evidence="5">Methylated by PrmC. Methylation increases the termination efficiency of RF1.</text>
</comment>
<dbReference type="FunFam" id="3.30.70.1660:FF:000002">
    <property type="entry name" value="Peptide chain release factor 1"/>
    <property type="match status" value="1"/>
</dbReference>
<evidence type="ECO:0000256" key="4">
    <source>
        <dbReference type="ARBA" id="ARBA00022917"/>
    </source>
</evidence>
<evidence type="ECO:0000256" key="5">
    <source>
        <dbReference type="HAMAP-Rule" id="MF_00093"/>
    </source>
</evidence>
<dbReference type="GO" id="GO:0005737">
    <property type="term" value="C:cytoplasm"/>
    <property type="evidence" value="ECO:0007669"/>
    <property type="project" value="UniProtKB-SubCell"/>
</dbReference>
<dbReference type="InterPro" id="IPR000352">
    <property type="entry name" value="Pep_chain_release_fac_I"/>
</dbReference>
<dbReference type="InterPro" id="IPR005139">
    <property type="entry name" value="PCRF"/>
</dbReference>
<comment type="subcellular location">
    <subcellularLocation>
        <location evidence="5">Cytoplasm</location>
    </subcellularLocation>
</comment>
<accession>A0A410P2U8</accession>
<dbReference type="PANTHER" id="PTHR43804:SF7">
    <property type="entry name" value="LD18447P"/>
    <property type="match status" value="1"/>
</dbReference>
<evidence type="ECO:0000313" key="9">
    <source>
        <dbReference type="EMBL" id="QAT16463.1"/>
    </source>
</evidence>
<evidence type="ECO:0000256" key="3">
    <source>
        <dbReference type="ARBA" id="ARBA00022481"/>
    </source>
</evidence>
<gene>
    <name evidence="5" type="primary">prfA</name>
    <name evidence="9" type="ORF">BU251_01325</name>
</gene>
<dbReference type="InterPro" id="IPR050057">
    <property type="entry name" value="Prokaryotic/Mito_RF"/>
</dbReference>
<keyword evidence="3 5" id="KW-0488">Methylation</keyword>
<evidence type="ECO:0000256" key="2">
    <source>
        <dbReference type="ARBA" id="ARBA00010835"/>
    </source>
</evidence>
<feature type="modified residue" description="N5-methylglutamine" evidence="5">
    <location>
        <position position="234"/>
    </location>
</feature>
<keyword evidence="10" id="KW-1185">Reference proteome</keyword>
<dbReference type="PROSITE" id="PS00745">
    <property type="entry name" value="RF_PROK_I"/>
    <property type="match status" value="1"/>
</dbReference>
<dbReference type="InterPro" id="IPR045853">
    <property type="entry name" value="Pep_chain_release_fac_I_sf"/>
</dbReference>
<dbReference type="Gene3D" id="3.30.70.1660">
    <property type="match status" value="1"/>
</dbReference>
<dbReference type="HAMAP" id="MF_00093">
    <property type="entry name" value="Rel_fac_1"/>
    <property type="match status" value="1"/>
</dbReference>
<proteinExistence type="inferred from homology"/>
<evidence type="ECO:0000256" key="6">
    <source>
        <dbReference type="NCBIfam" id="TIGR00019"/>
    </source>
</evidence>
<evidence type="ECO:0000256" key="7">
    <source>
        <dbReference type="SAM" id="MobiDB-lite"/>
    </source>
</evidence>
<feature type="region of interest" description="Disordered" evidence="7">
    <location>
        <begin position="280"/>
        <end position="303"/>
    </location>
</feature>
<dbReference type="InterPro" id="IPR004373">
    <property type="entry name" value="RF-1"/>
</dbReference>
<feature type="domain" description="Prokaryotic-type class I peptide chain release factors" evidence="8">
    <location>
        <begin position="227"/>
        <end position="243"/>
    </location>
</feature>
<dbReference type="Pfam" id="PF03462">
    <property type="entry name" value="PCRF"/>
    <property type="match status" value="1"/>
</dbReference>
<dbReference type="Gene3D" id="6.10.140.1950">
    <property type="match status" value="1"/>
</dbReference>
<reference evidence="9 10" key="1">
    <citation type="submission" date="2017-01" db="EMBL/GenBank/DDBJ databases">
        <title>First insights into the biology of 'candidatus Vampirococcus archaeovorus'.</title>
        <authorList>
            <person name="Kizina J."/>
            <person name="Jordan S."/>
            <person name="Stueber K."/>
            <person name="Reinhardt R."/>
            <person name="Harder J."/>
        </authorList>
    </citation>
    <scope>NUCLEOTIDE SEQUENCE [LARGE SCALE GENOMIC DNA]</scope>
    <source>
        <strain evidence="9 10">LiM</strain>
    </source>
</reference>
<dbReference type="NCBIfam" id="TIGR00019">
    <property type="entry name" value="prfA"/>
    <property type="match status" value="1"/>
</dbReference>
<dbReference type="AlphaFoldDB" id="A0A410P2U8"/>
<keyword evidence="4 5" id="KW-0648">Protein biosynthesis</keyword>
<dbReference type="Gene3D" id="3.30.160.20">
    <property type="match status" value="1"/>
</dbReference>
<dbReference type="KEGG" id="vai:BU251_01325"/>
<keyword evidence="5" id="KW-0963">Cytoplasm</keyword>
<evidence type="ECO:0000259" key="8">
    <source>
        <dbReference type="PROSITE" id="PS00745"/>
    </source>
</evidence>
<dbReference type="Pfam" id="PF00472">
    <property type="entry name" value="RF-1"/>
    <property type="match status" value="1"/>
</dbReference>
<dbReference type="FunFam" id="3.30.160.20:FF:000004">
    <property type="entry name" value="Peptide chain release factor 1"/>
    <property type="match status" value="1"/>
</dbReference>
<dbReference type="NCBIfam" id="NF001859">
    <property type="entry name" value="PRK00591.1"/>
    <property type="match status" value="1"/>
</dbReference>
<dbReference type="OrthoDB" id="9806673at2"/>
<comment type="similarity">
    <text evidence="2 5">Belongs to the prokaryotic/mitochondrial release factor family.</text>
</comment>
<sequence>MPRSIEDLKKRKIELEQFLVSPDVVSNNTLTVKYAKELAEIAPILKKKDDLDEINSEIRDVLNILDDPNQSKEFKDLANHELAVLEIKKHNADLELKALMAEPDPDMNKNCMVEIRAGTGGQEASLFAADLYRMYTKYAAVKGWDVELMSINPTDLGGIKEVVFSVIGPGAYKHLRYESGVHRVQRVPETEASGRIHTSAATVAVLFEPEETELVIDPKDLKIDVYRAGGHGGQHVNTTDSAVRITHLPTGLVVTCQDERSQIKNRAKAMRVLRTRLSDEMRHRKESARSELRKSQVGTGDRSEKIRTYNFPDRRVTDHRINFTSHRLEAILDGALDEVTEALLRAEVQGEKG</sequence>